<evidence type="ECO:0000313" key="2">
    <source>
        <dbReference type="Proteomes" id="UP001196413"/>
    </source>
</evidence>
<proteinExistence type="predicted"/>
<dbReference type="AlphaFoldDB" id="A0AAD5LZG1"/>
<protein>
    <recommendedName>
        <fullName evidence="3">Reverse transcriptase domain-containing protein</fullName>
    </recommendedName>
</protein>
<gene>
    <name evidence="1" type="ORF">KIN20_003009</name>
</gene>
<keyword evidence="2" id="KW-1185">Reference proteome</keyword>
<comment type="caution">
    <text evidence="1">The sequence shown here is derived from an EMBL/GenBank/DDBJ whole genome shotgun (WGS) entry which is preliminary data.</text>
</comment>
<dbReference type="EMBL" id="JAHQIW010000389">
    <property type="protein sequence ID" value="KAJ1347843.1"/>
    <property type="molecule type" value="Genomic_DNA"/>
</dbReference>
<organism evidence="1 2">
    <name type="scientific">Parelaphostrongylus tenuis</name>
    <name type="common">Meningeal worm</name>
    <dbReference type="NCBI Taxonomy" id="148309"/>
    <lineage>
        <taxon>Eukaryota</taxon>
        <taxon>Metazoa</taxon>
        <taxon>Ecdysozoa</taxon>
        <taxon>Nematoda</taxon>
        <taxon>Chromadorea</taxon>
        <taxon>Rhabditida</taxon>
        <taxon>Rhabditina</taxon>
        <taxon>Rhabditomorpha</taxon>
        <taxon>Strongyloidea</taxon>
        <taxon>Metastrongylidae</taxon>
        <taxon>Parelaphostrongylus</taxon>
    </lineage>
</organism>
<reference evidence="1" key="1">
    <citation type="submission" date="2021-06" db="EMBL/GenBank/DDBJ databases">
        <title>Parelaphostrongylus tenuis whole genome reference sequence.</title>
        <authorList>
            <person name="Garwood T.J."/>
            <person name="Larsen P.A."/>
            <person name="Fountain-Jones N.M."/>
            <person name="Garbe J.R."/>
            <person name="Macchietto M.G."/>
            <person name="Kania S.A."/>
            <person name="Gerhold R.W."/>
            <person name="Richards J.E."/>
            <person name="Wolf T.M."/>
        </authorList>
    </citation>
    <scope>NUCLEOTIDE SEQUENCE</scope>
    <source>
        <strain evidence="1">MNPRO001-30</strain>
        <tissue evidence="1">Meninges</tissue>
    </source>
</reference>
<evidence type="ECO:0000313" key="1">
    <source>
        <dbReference type="EMBL" id="KAJ1347843.1"/>
    </source>
</evidence>
<name>A0AAD5LZG1_PARTN</name>
<dbReference type="Proteomes" id="UP001196413">
    <property type="component" value="Unassembled WGS sequence"/>
</dbReference>
<evidence type="ECO:0008006" key="3">
    <source>
        <dbReference type="Google" id="ProtNLM"/>
    </source>
</evidence>
<accession>A0AAD5LZG1</accession>
<sequence>MESFDITALYTNVSNESAMQAIYELLTEHERTTNMYSFSIRQSNQYSDGQNRDSILLKISHHEMKCDSDKCIINSNKSCM</sequence>